<gene>
    <name evidence="4" type="ORF">EHS25_007072</name>
</gene>
<dbReference type="InterPro" id="IPR013088">
    <property type="entry name" value="Znf_NHR/GATA"/>
</dbReference>
<evidence type="ECO:0000313" key="4">
    <source>
        <dbReference type="EMBL" id="RSH80736.1"/>
    </source>
</evidence>
<feature type="compositionally biased region" description="Polar residues" evidence="2">
    <location>
        <begin position="447"/>
        <end position="457"/>
    </location>
</feature>
<name>A0A427XPH4_9TREE</name>
<dbReference type="InterPro" id="IPR000679">
    <property type="entry name" value="Znf_GATA"/>
</dbReference>
<reference evidence="4 5" key="1">
    <citation type="submission" date="2018-11" db="EMBL/GenBank/DDBJ databases">
        <title>Genome sequence of Saitozyma podzolica DSM 27192.</title>
        <authorList>
            <person name="Aliyu H."/>
            <person name="Gorte O."/>
            <person name="Ochsenreither K."/>
        </authorList>
    </citation>
    <scope>NUCLEOTIDE SEQUENCE [LARGE SCALE GENOMIC DNA]</scope>
    <source>
        <strain evidence="4 5">DSM 27192</strain>
    </source>
</reference>
<feature type="compositionally biased region" description="Basic and acidic residues" evidence="2">
    <location>
        <begin position="51"/>
        <end position="72"/>
    </location>
</feature>
<keyword evidence="1" id="KW-0863">Zinc-finger</keyword>
<dbReference type="OrthoDB" id="515401at2759"/>
<feature type="compositionally biased region" description="Polar residues" evidence="2">
    <location>
        <begin position="200"/>
        <end position="218"/>
    </location>
</feature>
<dbReference type="Proteomes" id="UP000279259">
    <property type="component" value="Unassembled WGS sequence"/>
</dbReference>
<feature type="compositionally biased region" description="Basic and acidic residues" evidence="2">
    <location>
        <begin position="427"/>
        <end position="441"/>
    </location>
</feature>
<feature type="region of interest" description="Disordered" evidence="2">
    <location>
        <begin position="1"/>
        <end position="89"/>
    </location>
</feature>
<dbReference type="Gene3D" id="3.30.50.10">
    <property type="entry name" value="Erythroid Transcription Factor GATA-1, subunit A"/>
    <property type="match status" value="1"/>
</dbReference>
<feature type="region of interest" description="Disordered" evidence="2">
    <location>
        <begin position="357"/>
        <end position="457"/>
    </location>
</feature>
<keyword evidence="5" id="KW-1185">Reference proteome</keyword>
<dbReference type="EMBL" id="RSCD01000033">
    <property type="protein sequence ID" value="RSH80736.1"/>
    <property type="molecule type" value="Genomic_DNA"/>
</dbReference>
<keyword evidence="1" id="KW-0862">Zinc</keyword>
<comment type="caution">
    <text evidence="4">The sequence shown here is derived from an EMBL/GenBank/DDBJ whole genome shotgun (WGS) entry which is preliminary data.</text>
</comment>
<dbReference type="SMART" id="SM00401">
    <property type="entry name" value="ZnF_GATA"/>
    <property type="match status" value="1"/>
</dbReference>
<dbReference type="AlphaFoldDB" id="A0A427XPH4"/>
<dbReference type="STRING" id="1890683.A0A427XPH4"/>
<dbReference type="GO" id="GO:0008270">
    <property type="term" value="F:zinc ion binding"/>
    <property type="evidence" value="ECO:0007669"/>
    <property type="project" value="UniProtKB-KW"/>
</dbReference>
<feature type="compositionally biased region" description="Low complexity" evidence="2">
    <location>
        <begin position="219"/>
        <end position="247"/>
    </location>
</feature>
<dbReference type="GO" id="GO:0043565">
    <property type="term" value="F:sequence-specific DNA binding"/>
    <property type="evidence" value="ECO:0007669"/>
    <property type="project" value="InterPro"/>
</dbReference>
<keyword evidence="1" id="KW-0479">Metal-binding</keyword>
<feature type="region of interest" description="Disordered" evidence="2">
    <location>
        <begin position="331"/>
        <end position="350"/>
    </location>
</feature>
<feature type="region of interest" description="Disordered" evidence="2">
    <location>
        <begin position="161"/>
        <end position="260"/>
    </location>
</feature>
<organism evidence="4 5">
    <name type="scientific">Saitozyma podzolica</name>
    <dbReference type="NCBI Taxonomy" id="1890683"/>
    <lineage>
        <taxon>Eukaryota</taxon>
        <taxon>Fungi</taxon>
        <taxon>Dikarya</taxon>
        <taxon>Basidiomycota</taxon>
        <taxon>Agaricomycotina</taxon>
        <taxon>Tremellomycetes</taxon>
        <taxon>Tremellales</taxon>
        <taxon>Trimorphomycetaceae</taxon>
        <taxon>Saitozyma</taxon>
    </lineage>
</organism>
<evidence type="ECO:0000313" key="5">
    <source>
        <dbReference type="Proteomes" id="UP000279259"/>
    </source>
</evidence>
<feature type="compositionally biased region" description="Low complexity" evidence="2">
    <location>
        <begin position="357"/>
        <end position="370"/>
    </location>
</feature>
<feature type="domain" description="GATA-type" evidence="3">
    <location>
        <begin position="125"/>
        <end position="165"/>
    </location>
</feature>
<evidence type="ECO:0000256" key="1">
    <source>
        <dbReference type="PROSITE-ProRule" id="PRU00094"/>
    </source>
</evidence>
<feature type="compositionally biased region" description="Low complexity" evidence="2">
    <location>
        <begin position="387"/>
        <end position="418"/>
    </location>
</feature>
<proteinExistence type="predicted"/>
<sequence>MTASYHSSSSSLSGAPPPFVHPSVIQPGVFGGGHGWDPSRRTVSGSAFAPESERQRALHAEVKDEDRWDERQPVSPAMSQGSEGEPEMEQGLQHPQVQAQVGMLYRNGIIYTDDADTKQTAEIKRKCYNCESINPPSWRKSTVQPGKIACNKCGIYERTHRRARPRQDDDQKFRRPTPVLTPIVHRHPPTEGLQVMDPSPDNSPVQSPYSTVPSQTPGSSTSASFPPQPSPFSLSGRRGSQGSLMSGHLGTPLSGATGTPVLTPSATPLYGTPLNSSDIMGYYALHHPSASAYANASPLASAAAHGRPSPYHQAYANRRAMTYPYHPLASLSSPVSASTSHSHSHTGATPTVNALSLSQSQSSNATAASLGGNPHSHSLPNGNYLGSSTSTSASISTSTSTGMPHSASASGESEISGSVKASVFGRRYSDADANREVKPDVDMSPNADAQPSEAVQQ</sequence>
<dbReference type="GO" id="GO:0006355">
    <property type="term" value="P:regulation of DNA-templated transcription"/>
    <property type="evidence" value="ECO:0007669"/>
    <property type="project" value="InterPro"/>
</dbReference>
<dbReference type="PROSITE" id="PS50114">
    <property type="entry name" value="GATA_ZN_FINGER_2"/>
    <property type="match status" value="1"/>
</dbReference>
<evidence type="ECO:0000259" key="3">
    <source>
        <dbReference type="PROSITE" id="PS50114"/>
    </source>
</evidence>
<dbReference type="SUPFAM" id="SSF57716">
    <property type="entry name" value="Glucocorticoid receptor-like (DNA-binding domain)"/>
    <property type="match status" value="1"/>
</dbReference>
<dbReference type="CDD" id="cd00202">
    <property type="entry name" value="ZnF_GATA"/>
    <property type="match status" value="1"/>
</dbReference>
<accession>A0A427XPH4</accession>
<evidence type="ECO:0000256" key="2">
    <source>
        <dbReference type="SAM" id="MobiDB-lite"/>
    </source>
</evidence>
<feature type="compositionally biased region" description="Polar residues" evidence="2">
    <location>
        <begin position="375"/>
        <end position="386"/>
    </location>
</feature>
<feature type="compositionally biased region" description="Low complexity" evidence="2">
    <location>
        <begin position="1"/>
        <end position="13"/>
    </location>
</feature>
<protein>
    <recommendedName>
        <fullName evidence="3">GATA-type domain-containing protein</fullName>
    </recommendedName>
</protein>